<gene>
    <name evidence="1" type="ORF">GHT06_002503</name>
</gene>
<dbReference type="EMBL" id="WJBH02000018">
    <property type="protein sequence ID" value="KAI9551303.1"/>
    <property type="molecule type" value="Genomic_DNA"/>
</dbReference>
<dbReference type="AlphaFoldDB" id="A0AAD5KWL1"/>
<accession>A0AAD5KWL1</accession>
<comment type="caution">
    <text evidence="1">The sequence shown here is derived from an EMBL/GenBank/DDBJ whole genome shotgun (WGS) entry which is preliminary data.</text>
</comment>
<dbReference type="PANTHER" id="PTHR47481:SF22">
    <property type="entry name" value="RETROTRANSPOSON GAG DOMAIN-CONTAINING PROTEIN"/>
    <property type="match status" value="1"/>
</dbReference>
<dbReference type="Pfam" id="PF14223">
    <property type="entry name" value="Retrotran_gag_2"/>
    <property type="match status" value="1"/>
</dbReference>
<evidence type="ECO:0000313" key="2">
    <source>
        <dbReference type="Proteomes" id="UP000820818"/>
    </source>
</evidence>
<proteinExistence type="predicted"/>
<dbReference type="PANTHER" id="PTHR47481">
    <property type="match status" value="1"/>
</dbReference>
<keyword evidence="2" id="KW-1185">Reference proteome</keyword>
<protein>
    <submittedName>
        <fullName evidence="1">Uncharacterized protein</fullName>
    </submittedName>
</protein>
<name>A0AAD5KWL1_9CRUS</name>
<evidence type="ECO:0000313" key="1">
    <source>
        <dbReference type="EMBL" id="KAI9551303.1"/>
    </source>
</evidence>
<reference evidence="1" key="1">
    <citation type="submission" date="2022-05" db="EMBL/GenBank/DDBJ databases">
        <title>A multi-omics perspective on studying reproductive biology in Daphnia sinensis.</title>
        <authorList>
            <person name="Jia J."/>
        </authorList>
    </citation>
    <scope>NUCLEOTIDE SEQUENCE</scope>
    <source>
        <strain evidence="1">WSL</strain>
    </source>
</reference>
<dbReference type="Proteomes" id="UP000820818">
    <property type="component" value="Unassembled WGS sequence"/>
</dbReference>
<sequence length="284" mass="31861">MYQRVRNQHARSASDNKLILLRQLTENRFKTGHNVTMHVTALEVLWLRLLDIGEQIPESQVISKILSTLPASFGHFYTKWNNSPDRGKTVKLLLSKLQEEEAIAELDQNSNKVTALDGAFASNSYGTYQNSERAFNSNRYDRPAPYHVPLGAQQGRRGGYQGGRGYIRGFRGSFRGSRGGGHQNNNLFENCRHRISDGTPIPTNGSANLSQIQQNFRQEQGDDHTDYTYASSIYGVDFETYGFVADSGASQHMTDKRSILINYKPYEEGAHTVVGIGNIRLAVK</sequence>
<organism evidence="1 2">
    <name type="scientific">Daphnia sinensis</name>
    <dbReference type="NCBI Taxonomy" id="1820382"/>
    <lineage>
        <taxon>Eukaryota</taxon>
        <taxon>Metazoa</taxon>
        <taxon>Ecdysozoa</taxon>
        <taxon>Arthropoda</taxon>
        <taxon>Crustacea</taxon>
        <taxon>Branchiopoda</taxon>
        <taxon>Diplostraca</taxon>
        <taxon>Cladocera</taxon>
        <taxon>Anomopoda</taxon>
        <taxon>Daphniidae</taxon>
        <taxon>Daphnia</taxon>
        <taxon>Daphnia similis group</taxon>
    </lineage>
</organism>